<dbReference type="PANTHER" id="PTHR46390:SF1">
    <property type="entry name" value="MANNOSE-1-PHOSPHATE GUANYLYLTRANSFERASE"/>
    <property type="match status" value="1"/>
</dbReference>
<dbReference type="Pfam" id="PF22640">
    <property type="entry name" value="ManC_GMP_beta-helix"/>
    <property type="match status" value="1"/>
</dbReference>
<name>A0A7W6GNK8_9SPHN</name>
<dbReference type="FunFam" id="3.90.550.10:FF:000046">
    <property type="entry name" value="Mannose-1-phosphate guanylyltransferase (GDP)"/>
    <property type="match status" value="1"/>
</dbReference>
<dbReference type="InterPro" id="IPR054566">
    <property type="entry name" value="ManC/GMP-like_b-helix"/>
</dbReference>
<feature type="domain" description="Nucleotidyl transferase" evidence="9">
    <location>
        <begin position="5"/>
        <end position="287"/>
    </location>
</feature>
<keyword evidence="3 11" id="KW-0808">Transferase</keyword>
<evidence type="ECO:0000313" key="12">
    <source>
        <dbReference type="Proteomes" id="UP000552757"/>
    </source>
</evidence>
<dbReference type="InterPro" id="IPR049577">
    <property type="entry name" value="GMPP_N"/>
</dbReference>
<evidence type="ECO:0000256" key="6">
    <source>
        <dbReference type="ARBA" id="ARBA00023134"/>
    </source>
</evidence>
<dbReference type="GO" id="GO:0000271">
    <property type="term" value="P:polysaccharide biosynthetic process"/>
    <property type="evidence" value="ECO:0007669"/>
    <property type="project" value="InterPro"/>
</dbReference>
<keyword evidence="11" id="KW-0413">Isomerase</keyword>
<comment type="similarity">
    <text evidence="1 8">Belongs to the mannose-6-phosphate isomerase type 2 family.</text>
</comment>
<evidence type="ECO:0000256" key="2">
    <source>
        <dbReference type="ARBA" id="ARBA00012387"/>
    </source>
</evidence>
<accession>A0A7W6GNK8</accession>
<keyword evidence="12" id="KW-1185">Reference proteome</keyword>
<dbReference type="GO" id="GO:0016853">
    <property type="term" value="F:isomerase activity"/>
    <property type="evidence" value="ECO:0007669"/>
    <property type="project" value="UniProtKB-KW"/>
</dbReference>
<feature type="domain" description="MannoseP isomerase/GMP-like beta-helix" evidence="10">
    <location>
        <begin position="297"/>
        <end position="348"/>
    </location>
</feature>
<dbReference type="InterPro" id="IPR006375">
    <property type="entry name" value="Man1P_GuaTrfase/Man6P_Isoase"/>
</dbReference>
<dbReference type="PANTHER" id="PTHR46390">
    <property type="entry name" value="MANNOSE-1-PHOSPHATE GUANYLYLTRANSFERASE"/>
    <property type="match status" value="1"/>
</dbReference>
<evidence type="ECO:0000256" key="5">
    <source>
        <dbReference type="ARBA" id="ARBA00022741"/>
    </source>
</evidence>
<dbReference type="AlphaFoldDB" id="A0A7W6GNK8"/>
<dbReference type="InterPro" id="IPR051161">
    <property type="entry name" value="Mannose-6P_isomerase_type2"/>
</dbReference>
<evidence type="ECO:0000259" key="9">
    <source>
        <dbReference type="Pfam" id="PF00483"/>
    </source>
</evidence>
<dbReference type="EMBL" id="JACIEB010000002">
    <property type="protein sequence ID" value="MBB3981617.1"/>
    <property type="molecule type" value="Genomic_DNA"/>
</dbReference>
<evidence type="ECO:0000313" key="11">
    <source>
        <dbReference type="EMBL" id="MBB3981617.1"/>
    </source>
</evidence>
<dbReference type="GO" id="GO:0009298">
    <property type="term" value="P:GDP-mannose biosynthetic process"/>
    <property type="evidence" value="ECO:0007669"/>
    <property type="project" value="TreeGrafter"/>
</dbReference>
<evidence type="ECO:0000256" key="8">
    <source>
        <dbReference type="RuleBase" id="RU004190"/>
    </source>
</evidence>
<dbReference type="InterPro" id="IPR029044">
    <property type="entry name" value="Nucleotide-diphossugar_trans"/>
</dbReference>
<dbReference type="CDD" id="cd02509">
    <property type="entry name" value="GDP-M1P_Guanylyltransferase"/>
    <property type="match status" value="1"/>
</dbReference>
<dbReference type="Gene3D" id="3.90.550.10">
    <property type="entry name" value="Spore Coat Polysaccharide Biosynthesis Protein SpsA, Chain A"/>
    <property type="match status" value="1"/>
</dbReference>
<sequence length="364" mass="38575">MKAFPVILSGGSGTRLWPLSRAERPKQFLPVVTDRSMMQETALRTAVLAQFCGPIVVSSEAHGDMVGEQMAQIGVQPSAILLEPQGRNTAVAIAIAAHWIARAEGDGLMLVMPSDHVINDLPAFHAAIETAIPAAVDGRLVTFGITPDRPETGYGYIEAGSAMAGLDGVLAAVQFVEKPELARAQAYVEGGRHYWNGGIFLFTARAYLAALDDHAPDIARAAALSMQKAAHEGVVVRPEAEAFCASPDRSIDYAVMEPTENKVVVPVDMGWSDVGSWDALWAIRGHDADQNSLHNGAVTIDSTGNLIYVDGGPPVAAIGVHDSVIVSTSVGVLVMPRDRSQDVKAVVEMVKRGAFQPPVVQAAE</sequence>
<dbReference type="Proteomes" id="UP000552757">
    <property type="component" value="Unassembled WGS sequence"/>
</dbReference>
<comment type="caution">
    <text evidence="11">The sequence shown here is derived from an EMBL/GenBank/DDBJ whole genome shotgun (WGS) entry which is preliminary data.</text>
</comment>
<dbReference type="NCBIfam" id="TIGR01479">
    <property type="entry name" value="GMP_PMI"/>
    <property type="match status" value="1"/>
</dbReference>
<dbReference type="GO" id="GO:0005525">
    <property type="term" value="F:GTP binding"/>
    <property type="evidence" value="ECO:0007669"/>
    <property type="project" value="UniProtKB-KW"/>
</dbReference>
<organism evidence="11 12">
    <name type="scientific">Sphingobium fontiphilum</name>
    <dbReference type="NCBI Taxonomy" id="944425"/>
    <lineage>
        <taxon>Bacteria</taxon>
        <taxon>Pseudomonadati</taxon>
        <taxon>Pseudomonadota</taxon>
        <taxon>Alphaproteobacteria</taxon>
        <taxon>Sphingomonadales</taxon>
        <taxon>Sphingomonadaceae</taxon>
        <taxon>Sphingobium</taxon>
    </lineage>
</organism>
<evidence type="ECO:0000256" key="4">
    <source>
        <dbReference type="ARBA" id="ARBA00022695"/>
    </source>
</evidence>
<evidence type="ECO:0000256" key="3">
    <source>
        <dbReference type="ARBA" id="ARBA00022679"/>
    </source>
</evidence>
<reference evidence="11 12" key="1">
    <citation type="submission" date="2020-08" db="EMBL/GenBank/DDBJ databases">
        <title>Genomic Encyclopedia of Type Strains, Phase IV (KMG-IV): sequencing the most valuable type-strain genomes for metagenomic binning, comparative biology and taxonomic classification.</title>
        <authorList>
            <person name="Goeker M."/>
        </authorList>
    </citation>
    <scope>NUCLEOTIDE SEQUENCE [LARGE SCALE GENOMIC DNA]</scope>
    <source>
        <strain evidence="11 12">DSM 29348</strain>
    </source>
</reference>
<dbReference type="InterPro" id="IPR005835">
    <property type="entry name" value="NTP_transferase_dom"/>
</dbReference>
<keyword evidence="5" id="KW-0547">Nucleotide-binding</keyword>
<protein>
    <recommendedName>
        <fullName evidence="2">mannose-1-phosphate guanylyltransferase</fullName>
        <ecNumber evidence="2">2.7.7.13</ecNumber>
    </recommendedName>
</protein>
<evidence type="ECO:0000256" key="7">
    <source>
        <dbReference type="ARBA" id="ARBA00047343"/>
    </source>
</evidence>
<keyword evidence="4 11" id="KW-0548">Nucleotidyltransferase</keyword>
<keyword evidence="6" id="KW-0342">GTP-binding</keyword>
<dbReference type="SUPFAM" id="SSF159283">
    <property type="entry name" value="Guanosine diphospho-D-mannose pyrophosphorylase/mannose-6-phosphate isomerase linker domain"/>
    <property type="match status" value="1"/>
</dbReference>
<evidence type="ECO:0000259" key="10">
    <source>
        <dbReference type="Pfam" id="PF22640"/>
    </source>
</evidence>
<comment type="catalytic activity">
    <reaction evidence="7">
        <text>alpha-D-mannose 1-phosphate + GTP + H(+) = GDP-alpha-D-mannose + diphosphate</text>
        <dbReference type="Rhea" id="RHEA:15229"/>
        <dbReference type="ChEBI" id="CHEBI:15378"/>
        <dbReference type="ChEBI" id="CHEBI:33019"/>
        <dbReference type="ChEBI" id="CHEBI:37565"/>
        <dbReference type="ChEBI" id="CHEBI:57527"/>
        <dbReference type="ChEBI" id="CHEBI:58409"/>
        <dbReference type="EC" id="2.7.7.13"/>
    </reaction>
</comment>
<gene>
    <name evidence="11" type="ORF">GGR44_001264</name>
</gene>
<evidence type="ECO:0000256" key="1">
    <source>
        <dbReference type="ARBA" id="ARBA00006115"/>
    </source>
</evidence>
<dbReference type="SUPFAM" id="SSF53448">
    <property type="entry name" value="Nucleotide-diphospho-sugar transferases"/>
    <property type="match status" value="1"/>
</dbReference>
<dbReference type="EC" id="2.7.7.13" evidence="2"/>
<proteinExistence type="inferred from homology"/>
<dbReference type="GO" id="GO:0004475">
    <property type="term" value="F:mannose-1-phosphate guanylyltransferase (GTP) activity"/>
    <property type="evidence" value="ECO:0007669"/>
    <property type="project" value="UniProtKB-EC"/>
</dbReference>
<dbReference type="Pfam" id="PF00483">
    <property type="entry name" value="NTP_transferase"/>
    <property type="match status" value="1"/>
</dbReference>